<feature type="region of interest" description="Disordered" evidence="1">
    <location>
        <begin position="246"/>
        <end position="280"/>
    </location>
</feature>
<evidence type="ECO:0000313" key="4">
    <source>
        <dbReference type="Proteomes" id="UP000245119"/>
    </source>
</evidence>
<reference evidence="3 4" key="1">
    <citation type="submission" date="2018-04" db="EMBL/GenBank/DDBJ databases">
        <title>The genome of golden apple snail Pomacea canaliculata provides insight into stress tolerance and invasive adaptation.</title>
        <authorList>
            <person name="Liu C."/>
            <person name="Liu B."/>
            <person name="Ren Y."/>
            <person name="Zhang Y."/>
            <person name="Wang H."/>
            <person name="Li S."/>
            <person name="Jiang F."/>
            <person name="Yin L."/>
            <person name="Zhang G."/>
            <person name="Qian W."/>
            <person name="Fan W."/>
        </authorList>
    </citation>
    <scope>NUCLEOTIDE SEQUENCE [LARGE SCALE GENOMIC DNA]</scope>
    <source>
        <strain evidence="3">SZHN2017</strain>
        <tissue evidence="3">Muscle</tissue>
    </source>
</reference>
<dbReference type="PROSITE" id="PS50888">
    <property type="entry name" value="BHLH"/>
    <property type="match status" value="1"/>
</dbReference>
<dbReference type="GO" id="GO:0032502">
    <property type="term" value="P:developmental process"/>
    <property type="evidence" value="ECO:0007669"/>
    <property type="project" value="TreeGrafter"/>
</dbReference>
<dbReference type="AlphaFoldDB" id="A0A2T7P9K6"/>
<dbReference type="PANTHER" id="PTHR23349:SF63">
    <property type="entry name" value="FER3-LIKE PROTEIN"/>
    <property type="match status" value="1"/>
</dbReference>
<dbReference type="GO" id="GO:0000977">
    <property type="term" value="F:RNA polymerase II transcription regulatory region sequence-specific DNA binding"/>
    <property type="evidence" value="ECO:0007669"/>
    <property type="project" value="TreeGrafter"/>
</dbReference>
<dbReference type="PANTHER" id="PTHR23349">
    <property type="entry name" value="BASIC HELIX-LOOP-HELIX TRANSCRIPTION FACTOR, TWIST"/>
    <property type="match status" value="1"/>
</dbReference>
<dbReference type="EMBL" id="PZQS01000005">
    <property type="protein sequence ID" value="PVD30102.1"/>
    <property type="molecule type" value="Genomic_DNA"/>
</dbReference>
<sequence>MDVAVDIRHVEETFHEPHLTSLTSASPTDASVMDVSSYPSSVAVNTYPSDSLHHHHHGHYYPEFEWSQTSAAAAAAAAAASDPSHAYYSFAAAERPEVTGVQLYHAFSGVPSADLYSNPSSLWHGSGGLADDTAAVSALPVQRFLPAGAMPRTATSAASTSASNAANVKPKRKRVQSHAQRRAANIRERRRMFHLNTAFDELRKRLPAFNYEKRLSRIETLRLAMTYIAFMKDVMMGEDPRKVKLRANGTASDGGSDLSGMDLESCASDDAHADDDDDDN</sequence>
<protein>
    <recommendedName>
        <fullName evidence="2">BHLH domain-containing protein</fullName>
    </recommendedName>
</protein>
<feature type="compositionally biased region" description="Low complexity" evidence="1">
    <location>
        <begin position="157"/>
        <end position="167"/>
    </location>
</feature>
<accession>A0A2T7P9K6</accession>
<dbReference type="InterPro" id="IPR050283">
    <property type="entry name" value="E-box_TF_Regulators"/>
</dbReference>
<proteinExistence type="predicted"/>
<organism evidence="3 4">
    <name type="scientific">Pomacea canaliculata</name>
    <name type="common">Golden apple snail</name>
    <dbReference type="NCBI Taxonomy" id="400727"/>
    <lineage>
        <taxon>Eukaryota</taxon>
        <taxon>Metazoa</taxon>
        <taxon>Spiralia</taxon>
        <taxon>Lophotrochozoa</taxon>
        <taxon>Mollusca</taxon>
        <taxon>Gastropoda</taxon>
        <taxon>Caenogastropoda</taxon>
        <taxon>Architaenioglossa</taxon>
        <taxon>Ampullarioidea</taxon>
        <taxon>Ampullariidae</taxon>
        <taxon>Pomacea</taxon>
    </lineage>
</organism>
<dbReference type="Proteomes" id="UP000245119">
    <property type="component" value="Linkage Group LG5"/>
</dbReference>
<dbReference type="Pfam" id="PF00010">
    <property type="entry name" value="HLH"/>
    <property type="match status" value="1"/>
</dbReference>
<dbReference type="OMA" id="RVQSHAQ"/>
<evidence type="ECO:0000256" key="1">
    <source>
        <dbReference type="SAM" id="MobiDB-lite"/>
    </source>
</evidence>
<dbReference type="GO" id="GO:0000981">
    <property type="term" value="F:DNA-binding transcription factor activity, RNA polymerase II-specific"/>
    <property type="evidence" value="ECO:0007669"/>
    <property type="project" value="TreeGrafter"/>
</dbReference>
<dbReference type="Gene3D" id="4.10.280.10">
    <property type="entry name" value="Helix-loop-helix DNA-binding domain"/>
    <property type="match status" value="1"/>
</dbReference>
<evidence type="ECO:0000259" key="2">
    <source>
        <dbReference type="PROSITE" id="PS50888"/>
    </source>
</evidence>
<name>A0A2T7P9K6_POMCA</name>
<feature type="region of interest" description="Disordered" evidence="1">
    <location>
        <begin position="157"/>
        <end position="182"/>
    </location>
</feature>
<dbReference type="SMART" id="SM00353">
    <property type="entry name" value="HLH"/>
    <property type="match status" value="1"/>
</dbReference>
<dbReference type="GO" id="GO:0046983">
    <property type="term" value="F:protein dimerization activity"/>
    <property type="evidence" value="ECO:0007669"/>
    <property type="project" value="InterPro"/>
</dbReference>
<dbReference type="CDD" id="cd11415">
    <property type="entry name" value="bHLH_TS_FERD3L_NATO3"/>
    <property type="match status" value="1"/>
</dbReference>
<comment type="caution">
    <text evidence="3">The sequence shown here is derived from an EMBL/GenBank/DDBJ whole genome shotgun (WGS) entry which is preliminary data.</text>
</comment>
<keyword evidence="4" id="KW-1185">Reference proteome</keyword>
<feature type="compositionally biased region" description="Basic residues" evidence="1">
    <location>
        <begin position="169"/>
        <end position="181"/>
    </location>
</feature>
<dbReference type="InterPro" id="IPR011598">
    <property type="entry name" value="bHLH_dom"/>
</dbReference>
<gene>
    <name evidence="3" type="ORF">C0Q70_09363</name>
</gene>
<dbReference type="STRING" id="400727.A0A2T7P9K6"/>
<dbReference type="OrthoDB" id="10048995at2759"/>
<feature type="domain" description="BHLH" evidence="2">
    <location>
        <begin position="179"/>
        <end position="231"/>
    </location>
</feature>
<dbReference type="InterPro" id="IPR036638">
    <property type="entry name" value="HLH_DNA-bd_sf"/>
</dbReference>
<dbReference type="SUPFAM" id="SSF47459">
    <property type="entry name" value="HLH, helix-loop-helix DNA-binding domain"/>
    <property type="match status" value="1"/>
</dbReference>
<evidence type="ECO:0000313" key="3">
    <source>
        <dbReference type="EMBL" id="PVD30102.1"/>
    </source>
</evidence>